<name>A0AA37CJE0_AQUAC</name>
<keyword evidence="1" id="KW-0812">Transmembrane</keyword>
<keyword evidence="1" id="KW-0472">Membrane</keyword>
<protein>
    <recommendedName>
        <fullName evidence="6">DUF805 domain-containing protein</fullName>
    </recommendedName>
</protein>
<evidence type="ECO:0000256" key="1">
    <source>
        <dbReference type="SAM" id="Phobius"/>
    </source>
</evidence>
<dbReference type="InterPro" id="IPR008523">
    <property type="entry name" value="DUF805"/>
</dbReference>
<sequence>MTEVRYKIVFDGQLMPEMTLETVKDNLARLFKSDPSKIDALFSGSPVALKRDLAETDADKYLAALQQAGAQARKEQEAVALSLVDSAPEQVSTSTPAAPAYGMTCPKCGHQQDKAAECAACGIIIDKYLARQAQQAESAPASATLGASSPYSPPRSEVGDSLPEYGALKVFTTDGRIGRVRYLGWSMGMMLLAMLAYAISAGLMLASPILGGILMIPLVIAAVVVTVMIGVQRLHDIGWSGWLWLVNFVPVVGSVFAILMLVVPGTQGANRYGAPPPPNSRGVIALAWSALVVPIIGIIAAISLPAYQDYVDAAQGMEQVAPADAAEPYVSPDFEE</sequence>
<accession>A0AA37CJE0</accession>
<evidence type="ECO:0000313" key="2">
    <source>
        <dbReference type="EMBL" id="GIZ90401.1"/>
    </source>
</evidence>
<dbReference type="AlphaFoldDB" id="A0AA37CJE0"/>
<feature type="transmembrane region" description="Helical" evidence="1">
    <location>
        <begin position="209"/>
        <end position="230"/>
    </location>
</feature>
<dbReference type="PANTHER" id="PTHR34980:SF3">
    <property type="entry name" value="BLR8105 PROTEIN"/>
    <property type="match status" value="1"/>
</dbReference>
<dbReference type="RefSeq" id="WP_203790557.1">
    <property type="nucleotide sequence ID" value="NZ_AP024354.1"/>
</dbReference>
<evidence type="ECO:0000313" key="4">
    <source>
        <dbReference type="Proteomes" id="UP000887212"/>
    </source>
</evidence>
<evidence type="ECO:0000313" key="5">
    <source>
        <dbReference type="Proteomes" id="UP000887228"/>
    </source>
</evidence>
<feature type="transmembrane region" description="Helical" evidence="1">
    <location>
        <begin position="283"/>
        <end position="307"/>
    </location>
</feature>
<dbReference type="Pfam" id="PF05656">
    <property type="entry name" value="DUF805"/>
    <property type="match status" value="1"/>
</dbReference>
<gene>
    <name evidence="2" type="ORF">KAM435_37280</name>
    <name evidence="3" type="ORF">KAM436_37760</name>
</gene>
<evidence type="ECO:0008006" key="6">
    <source>
        <dbReference type="Google" id="ProtNLM"/>
    </source>
</evidence>
<dbReference type="Proteomes" id="UP000887212">
    <property type="component" value="Unassembled WGS sequence"/>
</dbReference>
<dbReference type="GO" id="GO:0005886">
    <property type="term" value="C:plasma membrane"/>
    <property type="evidence" value="ECO:0007669"/>
    <property type="project" value="TreeGrafter"/>
</dbReference>
<proteinExistence type="predicted"/>
<feature type="transmembrane region" description="Helical" evidence="1">
    <location>
        <begin position="242"/>
        <end position="263"/>
    </location>
</feature>
<dbReference type="PANTHER" id="PTHR34980">
    <property type="entry name" value="INNER MEMBRANE PROTEIN-RELATED-RELATED"/>
    <property type="match status" value="1"/>
</dbReference>
<dbReference type="Gene3D" id="3.30.700.10">
    <property type="entry name" value="Glycoprotein, Type 4 Pilin"/>
    <property type="match status" value="1"/>
</dbReference>
<reference evidence="2 5" key="1">
    <citation type="submission" date="2021-07" db="EMBL/GenBank/DDBJ databases">
        <title>Whole genome sequencing of carbapenem-resistant Pseudomonas spp. isolated in Japan.</title>
        <authorList>
            <person name="Suzuki M."/>
            <person name="Maehana S."/>
            <person name="Kitasato H."/>
        </authorList>
    </citation>
    <scope>NUCLEOTIDE SEQUENCE</scope>
    <source>
        <strain evidence="2">KAM435</strain>
        <strain evidence="3 5">KAM436</strain>
    </source>
</reference>
<keyword evidence="1" id="KW-1133">Transmembrane helix</keyword>
<evidence type="ECO:0000313" key="3">
    <source>
        <dbReference type="EMBL" id="GIZ94808.1"/>
    </source>
</evidence>
<dbReference type="EMBL" id="BPMT01000023">
    <property type="protein sequence ID" value="GIZ94808.1"/>
    <property type="molecule type" value="Genomic_DNA"/>
</dbReference>
<dbReference type="Proteomes" id="UP000887228">
    <property type="component" value="Unassembled WGS sequence"/>
</dbReference>
<dbReference type="EMBL" id="BPMS01000025">
    <property type="protein sequence ID" value="GIZ90401.1"/>
    <property type="molecule type" value="Genomic_DNA"/>
</dbReference>
<organism evidence="2 4">
    <name type="scientific">Aquipseudomonas alcaligenes</name>
    <name type="common">Pseudomonas alcaligenes</name>
    <dbReference type="NCBI Taxonomy" id="43263"/>
    <lineage>
        <taxon>Bacteria</taxon>
        <taxon>Pseudomonadati</taxon>
        <taxon>Pseudomonadota</taxon>
        <taxon>Gammaproteobacteria</taxon>
        <taxon>Pseudomonadales</taxon>
        <taxon>Pseudomonadaceae</taxon>
        <taxon>Aquipseudomonas</taxon>
    </lineage>
</organism>
<feature type="transmembrane region" description="Helical" evidence="1">
    <location>
        <begin position="182"/>
        <end position="203"/>
    </location>
</feature>
<comment type="caution">
    <text evidence="2">The sequence shown here is derived from an EMBL/GenBank/DDBJ whole genome shotgun (WGS) entry which is preliminary data.</text>
</comment>